<evidence type="ECO:0000313" key="2">
    <source>
        <dbReference type="Proteomes" id="UP001172101"/>
    </source>
</evidence>
<comment type="caution">
    <text evidence="1">The sequence shown here is derived from an EMBL/GenBank/DDBJ whole genome shotgun (WGS) entry which is preliminary data.</text>
</comment>
<evidence type="ECO:0000313" key="1">
    <source>
        <dbReference type="EMBL" id="KAK0707068.1"/>
    </source>
</evidence>
<organism evidence="1 2">
    <name type="scientific">Lasiosphaeria miniovina</name>
    <dbReference type="NCBI Taxonomy" id="1954250"/>
    <lineage>
        <taxon>Eukaryota</taxon>
        <taxon>Fungi</taxon>
        <taxon>Dikarya</taxon>
        <taxon>Ascomycota</taxon>
        <taxon>Pezizomycotina</taxon>
        <taxon>Sordariomycetes</taxon>
        <taxon>Sordariomycetidae</taxon>
        <taxon>Sordariales</taxon>
        <taxon>Lasiosphaeriaceae</taxon>
        <taxon>Lasiosphaeria</taxon>
    </lineage>
</organism>
<keyword evidence="2" id="KW-1185">Reference proteome</keyword>
<dbReference type="Proteomes" id="UP001172101">
    <property type="component" value="Unassembled WGS sequence"/>
</dbReference>
<dbReference type="EMBL" id="JAUIRO010000007">
    <property type="protein sequence ID" value="KAK0707068.1"/>
    <property type="molecule type" value="Genomic_DNA"/>
</dbReference>
<reference evidence="1" key="1">
    <citation type="submission" date="2023-06" db="EMBL/GenBank/DDBJ databases">
        <title>Genome-scale phylogeny and comparative genomics of the fungal order Sordariales.</title>
        <authorList>
            <consortium name="Lawrence Berkeley National Laboratory"/>
            <person name="Hensen N."/>
            <person name="Bonometti L."/>
            <person name="Westerberg I."/>
            <person name="Brannstrom I.O."/>
            <person name="Guillou S."/>
            <person name="Cros-Aarteil S."/>
            <person name="Calhoun S."/>
            <person name="Haridas S."/>
            <person name="Kuo A."/>
            <person name="Mondo S."/>
            <person name="Pangilinan J."/>
            <person name="Riley R."/>
            <person name="LaButti K."/>
            <person name="Andreopoulos B."/>
            <person name="Lipzen A."/>
            <person name="Chen C."/>
            <person name="Yanf M."/>
            <person name="Daum C."/>
            <person name="Ng V."/>
            <person name="Clum A."/>
            <person name="Steindorff A."/>
            <person name="Ohm R."/>
            <person name="Martin F."/>
            <person name="Silar P."/>
            <person name="Natvig D."/>
            <person name="Lalanne C."/>
            <person name="Gautier V."/>
            <person name="Ament-velasquez S.L."/>
            <person name="Kruys A."/>
            <person name="Hutchinson M.I."/>
            <person name="Powell A.J."/>
            <person name="Barry K."/>
            <person name="Miller A.N."/>
            <person name="Grigoriev I.V."/>
            <person name="Debuchy R."/>
            <person name="Gladieux P."/>
            <person name="Thoren M.H."/>
            <person name="Johannesson H."/>
        </authorList>
    </citation>
    <scope>NUCLEOTIDE SEQUENCE</scope>
    <source>
        <strain evidence="1">SMH2392-1A</strain>
    </source>
</reference>
<gene>
    <name evidence="1" type="ORF">B0T26DRAFT_729056</name>
</gene>
<dbReference type="GeneID" id="85326205"/>
<protein>
    <submittedName>
        <fullName evidence="1">Uncharacterized protein</fullName>
    </submittedName>
</protein>
<dbReference type="AlphaFoldDB" id="A0AA40A0L3"/>
<sequence>MKNSKPSFRANMLLLSMRLRRVSRRAFQNSGQEFNRSNVEPIWVASWRRWKEVLMPVQTKITWAVQGAICFTRMPLVIPVASRSVGISSSKVTLCVMFGMEPIHSFSFSALGSSPHPAASTSCRAIVVFKIHHSRSSRGDTAAMVVVWTSAVSVGALLRGTLSAKSMASLITSLVKVQKPRIVVGGGESRSLDSGMRNLVFNGGWIGVAASSIVAVACKEARR</sequence>
<proteinExistence type="predicted"/>
<accession>A0AA40A0L3</accession>
<dbReference type="RefSeq" id="XP_060292162.1">
    <property type="nucleotide sequence ID" value="XM_060442935.1"/>
</dbReference>
<name>A0AA40A0L3_9PEZI</name>